<organism evidence="3 4">
    <name type="scientific">Lineolata rhizophorae</name>
    <dbReference type="NCBI Taxonomy" id="578093"/>
    <lineage>
        <taxon>Eukaryota</taxon>
        <taxon>Fungi</taxon>
        <taxon>Dikarya</taxon>
        <taxon>Ascomycota</taxon>
        <taxon>Pezizomycotina</taxon>
        <taxon>Dothideomycetes</taxon>
        <taxon>Dothideomycetes incertae sedis</taxon>
        <taxon>Lineolatales</taxon>
        <taxon>Lineolataceae</taxon>
        <taxon>Lineolata</taxon>
    </lineage>
</organism>
<keyword evidence="2" id="KW-0560">Oxidoreductase</keyword>
<dbReference type="EMBL" id="MU001691">
    <property type="protein sequence ID" value="KAF2454486.1"/>
    <property type="molecule type" value="Genomic_DNA"/>
</dbReference>
<dbReference type="GO" id="GO:0016491">
    <property type="term" value="F:oxidoreductase activity"/>
    <property type="evidence" value="ECO:0007669"/>
    <property type="project" value="UniProtKB-KW"/>
</dbReference>
<dbReference type="PRINTS" id="PR00081">
    <property type="entry name" value="GDHRDH"/>
</dbReference>
<dbReference type="InterPro" id="IPR036291">
    <property type="entry name" value="NAD(P)-bd_dom_sf"/>
</dbReference>
<evidence type="ECO:0000313" key="3">
    <source>
        <dbReference type="EMBL" id="KAF2454486.1"/>
    </source>
</evidence>
<dbReference type="Proteomes" id="UP000799766">
    <property type="component" value="Unassembled WGS sequence"/>
</dbReference>
<name>A0A6A6NRX8_9PEZI</name>
<comment type="similarity">
    <text evidence="1">Belongs to the short-chain dehydrogenases/reductases (SDR) family.</text>
</comment>
<evidence type="ECO:0008006" key="5">
    <source>
        <dbReference type="Google" id="ProtNLM"/>
    </source>
</evidence>
<dbReference type="SUPFAM" id="SSF51735">
    <property type="entry name" value="NAD(P)-binding Rossmann-fold domains"/>
    <property type="match status" value="1"/>
</dbReference>
<sequence length="337" mass="36662">MQAVKTAVAENLRGTGNALVETTKRFSLKDVGTLEGKVAVVTGGSEGIGYGCTYTLLTHNVKDLFVLSKSQDVVEGALEAIRDELGDSAAQKVHWLQCDLSDWKATRDAARKIARMTDRLDILINNAARGIMTRQFAPTNGIDLHMASNHMGHVVLTSSLLPLLKSTADLGHTVRIVNVASNAHQSAPSDVRFDSVSELNRDYGPLPQYGRTKLANILYSRYLARHLAPRHPNILVNATHPGFVETRQSSEHIMEPYPLGGYAMKVGMAPFKKDQFDGAVSTMFAATRTAQSGEYICPPAVPEEGSALANNEELGERLMKLTKEVVEEKAGGTLDLY</sequence>
<protein>
    <recommendedName>
        <fullName evidence="5">Retinol dehydrogenase 12</fullName>
    </recommendedName>
</protein>
<keyword evidence="4" id="KW-1185">Reference proteome</keyword>
<dbReference type="OrthoDB" id="191139at2759"/>
<dbReference type="AlphaFoldDB" id="A0A6A6NRX8"/>
<evidence type="ECO:0000313" key="4">
    <source>
        <dbReference type="Proteomes" id="UP000799766"/>
    </source>
</evidence>
<evidence type="ECO:0000256" key="2">
    <source>
        <dbReference type="ARBA" id="ARBA00023002"/>
    </source>
</evidence>
<proteinExistence type="inferred from homology"/>
<accession>A0A6A6NRX8</accession>
<evidence type="ECO:0000256" key="1">
    <source>
        <dbReference type="ARBA" id="ARBA00006484"/>
    </source>
</evidence>
<dbReference type="InterPro" id="IPR002347">
    <property type="entry name" value="SDR_fam"/>
</dbReference>
<dbReference type="PANTHER" id="PTHR24320">
    <property type="entry name" value="RETINOL DEHYDROGENASE"/>
    <property type="match status" value="1"/>
</dbReference>
<dbReference type="Gene3D" id="3.40.50.720">
    <property type="entry name" value="NAD(P)-binding Rossmann-like Domain"/>
    <property type="match status" value="1"/>
</dbReference>
<dbReference type="PANTHER" id="PTHR24320:SF33">
    <property type="entry name" value="OXIDOREDUCTASE BLI-4, MITOCHONDRIAL-RELATED"/>
    <property type="match status" value="1"/>
</dbReference>
<gene>
    <name evidence="3" type="ORF">BDY21DRAFT_291306</name>
</gene>
<reference evidence="3" key="1">
    <citation type="journal article" date="2020" name="Stud. Mycol.">
        <title>101 Dothideomycetes genomes: a test case for predicting lifestyles and emergence of pathogens.</title>
        <authorList>
            <person name="Haridas S."/>
            <person name="Albert R."/>
            <person name="Binder M."/>
            <person name="Bloem J."/>
            <person name="Labutti K."/>
            <person name="Salamov A."/>
            <person name="Andreopoulos B."/>
            <person name="Baker S."/>
            <person name="Barry K."/>
            <person name="Bills G."/>
            <person name="Bluhm B."/>
            <person name="Cannon C."/>
            <person name="Castanera R."/>
            <person name="Culley D."/>
            <person name="Daum C."/>
            <person name="Ezra D."/>
            <person name="Gonzalez J."/>
            <person name="Henrissat B."/>
            <person name="Kuo A."/>
            <person name="Liang C."/>
            <person name="Lipzen A."/>
            <person name="Lutzoni F."/>
            <person name="Magnuson J."/>
            <person name="Mondo S."/>
            <person name="Nolan M."/>
            <person name="Ohm R."/>
            <person name="Pangilinan J."/>
            <person name="Park H.-J."/>
            <person name="Ramirez L."/>
            <person name="Alfaro M."/>
            <person name="Sun H."/>
            <person name="Tritt A."/>
            <person name="Yoshinaga Y."/>
            <person name="Zwiers L.-H."/>
            <person name="Turgeon B."/>
            <person name="Goodwin S."/>
            <person name="Spatafora J."/>
            <person name="Crous P."/>
            <person name="Grigoriev I."/>
        </authorList>
    </citation>
    <scope>NUCLEOTIDE SEQUENCE</scope>
    <source>
        <strain evidence="3">ATCC 16933</strain>
    </source>
</reference>
<dbReference type="Pfam" id="PF00106">
    <property type="entry name" value="adh_short"/>
    <property type="match status" value="1"/>
</dbReference>